<dbReference type="InterPro" id="IPR029062">
    <property type="entry name" value="Class_I_gatase-like"/>
</dbReference>
<accession>A0A178Z5D2</accession>
<dbReference type="RefSeq" id="XP_018688324.1">
    <property type="nucleotide sequence ID" value="XM_018842163.1"/>
</dbReference>
<comment type="caution">
    <text evidence="3">The sequence shown here is derived from an EMBL/GenBank/DDBJ whole genome shotgun (WGS) entry which is preliminary data.</text>
</comment>
<feature type="signal peptide" evidence="1">
    <location>
        <begin position="1"/>
        <end position="29"/>
    </location>
</feature>
<evidence type="ECO:0000313" key="3">
    <source>
        <dbReference type="EMBL" id="OAP54957.1"/>
    </source>
</evidence>
<name>A0A178Z5D2_9EURO</name>
<reference evidence="3 4" key="1">
    <citation type="submission" date="2016-04" db="EMBL/GenBank/DDBJ databases">
        <title>Draft genome of Fonsecaea erecta CBS 125763.</title>
        <authorList>
            <person name="Weiss V.A."/>
            <person name="Vicente V.A."/>
            <person name="Raittz R.T."/>
            <person name="Moreno L.F."/>
            <person name="De Souza E.M."/>
            <person name="Pedrosa F.O."/>
            <person name="Steffens M.B."/>
            <person name="Faoro H."/>
            <person name="Tadra-Sfeir M.Z."/>
            <person name="Najafzadeh M.J."/>
            <person name="Felipe M.S."/>
            <person name="Teixeira M."/>
            <person name="Sun J."/>
            <person name="Xi L."/>
            <person name="Gomes R."/>
            <person name="De Azevedo C.M."/>
            <person name="Salgado C.G."/>
            <person name="Da Silva M.B."/>
            <person name="Nascimento M.F."/>
            <person name="Queiroz-Telles F."/>
            <person name="Attili D.S."/>
            <person name="Gorbushina A."/>
        </authorList>
    </citation>
    <scope>NUCLEOTIDE SEQUENCE [LARGE SCALE GENOMIC DNA]</scope>
    <source>
        <strain evidence="3 4">CBS 125763</strain>
    </source>
</reference>
<dbReference type="STRING" id="1367422.A0A178Z5D2"/>
<protein>
    <recommendedName>
        <fullName evidence="2">Glutamine amidotransferase domain-containing protein</fullName>
    </recommendedName>
</protein>
<dbReference type="GO" id="GO:0005634">
    <property type="term" value="C:nucleus"/>
    <property type="evidence" value="ECO:0007669"/>
    <property type="project" value="TreeGrafter"/>
</dbReference>
<dbReference type="PANTHER" id="PTHR42695:SF6">
    <property type="entry name" value="GLUTAMINE AMIDOTRANSFERASE DOMAIN-CONTAINING PROTEIN"/>
    <property type="match status" value="1"/>
</dbReference>
<dbReference type="CDD" id="cd01741">
    <property type="entry name" value="GATase1_1"/>
    <property type="match status" value="1"/>
</dbReference>
<organism evidence="3 4">
    <name type="scientific">Fonsecaea erecta</name>
    <dbReference type="NCBI Taxonomy" id="1367422"/>
    <lineage>
        <taxon>Eukaryota</taxon>
        <taxon>Fungi</taxon>
        <taxon>Dikarya</taxon>
        <taxon>Ascomycota</taxon>
        <taxon>Pezizomycotina</taxon>
        <taxon>Eurotiomycetes</taxon>
        <taxon>Chaetothyriomycetidae</taxon>
        <taxon>Chaetothyriales</taxon>
        <taxon>Herpotrichiellaceae</taxon>
        <taxon>Fonsecaea</taxon>
    </lineage>
</organism>
<evidence type="ECO:0000259" key="2">
    <source>
        <dbReference type="Pfam" id="PF00117"/>
    </source>
</evidence>
<dbReference type="PANTHER" id="PTHR42695">
    <property type="entry name" value="GLUTAMINE AMIDOTRANSFERASE YLR126C-RELATED"/>
    <property type="match status" value="1"/>
</dbReference>
<feature type="domain" description="Glutamine amidotransferase" evidence="2">
    <location>
        <begin position="69"/>
        <end position="254"/>
    </location>
</feature>
<dbReference type="EMBL" id="LVYI01000012">
    <property type="protein sequence ID" value="OAP54957.1"/>
    <property type="molecule type" value="Genomic_DNA"/>
</dbReference>
<feature type="chain" id="PRO_5008098296" description="Glutamine amidotransferase domain-containing protein" evidence="1">
    <location>
        <begin position="30"/>
        <end position="300"/>
    </location>
</feature>
<keyword evidence="4" id="KW-1185">Reference proteome</keyword>
<keyword evidence="1" id="KW-0732">Signal</keyword>
<evidence type="ECO:0000313" key="4">
    <source>
        <dbReference type="Proteomes" id="UP000078343"/>
    </source>
</evidence>
<dbReference type="InterPro" id="IPR044992">
    <property type="entry name" value="ChyE-like"/>
</dbReference>
<dbReference type="GO" id="GO:0005829">
    <property type="term" value="C:cytosol"/>
    <property type="evidence" value="ECO:0007669"/>
    <property type="project" value="TreeGrafter"/>
</dbReference>
<dbReference type="InterPro" id="IPR017926">
    <property type="entry name" value="GATASE"/>
</dbReference>
<proteinExistence type="predicted"/>
<dbReference type="SUPFAM" id="SSF52317">
    <property type="entry name" value="Class I glutamine amidotransferase-like"/>
    <property type="match status" value="1"/>
</dbReference>
<evidence type="ECO:0000256" key="1">
    <source>
        <dbReference type="SAM" id="SignalP"/>
    </source>
</evidence>
<dbReference type="Proteomes" id="UP000078343">
    <property type="component" value="Unassembled WGS sequence"/>
</dbReference>
<dbReference type="OrthoDB" id="1669814at2759"/>
<dbReference type="Pfam" id="PF00117">
    <property type="entry name" value="GATase"/>
    <property type="match status" value="1"/>
</dbReference>
<gene>
    <name evidence="3" type="ORF">AYL99_10657</name>
</gene>
<sequence>MHSLPSSPETLTLHLAILICEVLPPVVSCLRGPFDQIFQNFFDRGAKRLSNGNNNDYNDEQQWPGLRKQIKVKTTPYNATAFQLPDAEALEGLDALVVTGSSAGAYEDIEWVKHLQRFLQDTYQHHPKVKIFGTCFGHQIINQSLFAHTGGLHVMKNPRGWELGVYEITINPKFASCFPRQLKSAAAARAASSSERIQLQLSHQDTVVVTQSAQLPPECVEVGFTDLCGMQGMYVPGRVLTLQAHPEFDREVNGACIREIVGAGWPIEETREYLRLTDKDDDAALMEEVVMEFLLQGSKA</sequence>
<dbReference type="AlphaFoldDB" id="A0A178Z5D2"/>
<dbReference type="GeneID" id="30014825"/>
<dbReference type="Gene3D" id="3.40.50.880">
    <property type="match status" value="1"/>
</dbReference>